<feature type="transmembrane region" description="Helical" evidence="6">
    <location>
        <begin position="307"/>
        <end position="332"/>
    </location>
</feature>
<feature type="transmembrane region" description="Helical" evidence="6">
    <location>
        <begin position="364"/>
        <end position="381"/>
    </location>
</feature>
<dbReference type="Gene3D" id="1.20.1070.10">
    <property type="entry name" value="Rhodopsin 7-helix transmembrane proteins"/>
    <property type="match status" value="1"/>
</dbReference>
<sequence>MQMSYARCMPEESLVLTITSVDRVLLHYVFPLQFLLGVLGNVLNLWVLSSERMKNRANDLLAAVSFADLTFLILMLPHSLATFYVLERDLTFRFVYLYSKQNLAALANWMSACAIWLILAVSIERFLVIKSPLRSRIYWERNVKFLIIATIFLSTGVLTIYHHFAYDCELLYMCNGTQLTQACYSAALEEHPVSWMNSDMVYSSPLKRYYIRISTIGNAIMVVFIPIMVVVLLNVLLIRQLQKNSRRNVLQGEGSVNHRIPNTYVRQKRRVTITVVAIALCFSLTQGPSAIMVLWELVGGYAEQSAHFYTIFSITNCLVVSGKTINFILFCVSSIHFRNKCFTLFFRKFPTVSSIFVRCTSMRIYYALSGIFNIYVCIYNHQFRLAMVSQE</sequence>
<accession>A0A0M3HZ42</accession>
<dbReference type="Proteomes" id="UP000036681">
    <property type="component" value="Unplaced"/>
</dbReference>
<keyword evidence="5" id="KW-0675">Receptor</keyword>
<dbReference type="InterPro" id="IPR019427">
    <property type="entry name" value="7TM_GPCR_serpentine_rcpt_Srw"/>
</dbReference>
<evidence type="ECO:0000256" key="4">
    <source>
        <dbReference type="ARBA" id="ARBA00023136"/>
    </source>
</evidence>
<evidence type="ECO:0000313" key="8">
    <source>
        <dbReference type="Proteomes" id="UP000036681"/>
    </source>
</evidence>
<comment type="subcellular location">
    <subcellularLocation>
        <location evidence="1">Membrane</location>
    </subcellularLocation>
</comment>
<keyword evidence="5" id="KW-0807">Transducer</keyword>
<protein>
    <submittedName>
        <fullName evidence="9">G_PROTEIN_RECEP_F1_2 domain-containing protein</fullName>
    </submittedName>
</protein>
<dbReference type="WBParaSite" id="ALUE_0000889401-mRNA-1">
    <property type="protein sequence ID" value="ALUE_0000889401-mRNA-1"/>
    <property type="gene ID" value="ALUE_0000889401"/>
</dbReference>
<feature type="transmembrane region" description="Helical" evidence="6">
    <location>
        <begin position="25"/>
        <end position="48"/>
    </location>
</feature>
<comment type="similarity">
    <text evidence="5">Belongs to the G-protein coupled receptor 1 family.</text>
</comment>
<evidence type="ECO:0000256" key="5">
    <source>
        <dbReference type="RuleBase" id="RU000688"/>
    </source>
</evidence>
<dbReference type="SUPFAM" id="SSF81321">
    <property type="entry name" value="Family A G protein-coupled receptor-like"/>
    <property type="match status" value="1"/>
</dbReference>
<evidence type="ECO:0000256" key="6">
    <source>
        <dbReference type="SAM" id="Phobius"/>
    </source>
</evidence>
<evidence type="ECO:0000256" key="1">
    <source>
        <dbReference type="ARBA" id="ARBA00004370"/>
    </source>
</evidence>
<feature type="transmembrane region" description="Helical" evidence="6">
    <location>
        <begin position="106"/>
        <end position="124"/>
    </location>
</feature>
<dbReference type="InterPro" id="IPR000276">
    <property type="entry name" value="GPCR_Rhodpsn"/>
</dbReference>
<dbReference type="PROSITE" id="PS50262">
    <property type="entry name" value="G_PROTEIN_RECEP_F1_2"/>
    <property type="match status" value="1"/>
</dbReference>
<dbReference type="InterPro" id="IPR017452">
    <property type="entry name" value="GPCR_Rhodpsn_7TM"/>
</dbReference>
<evidence type="ECO:0000256" key="2">
    <source>
        <dbReference type="ARBA" id="ARBA00022692"/>
    </source>
</evidence>
<dbReference type="PANTHER" id="PTHR46895:SF6">
    <property type="entry name" value="G-PROTEIN COUPLED RECEPTORS FAMILY 1 PROFILE DOMAIN-CONTAINING PROTEIN"/>
    <property type="match status" value="1"/>
</dbReference>
<keyword evidence="5" id="KW-0297">G-protein coupled receptor</keyword>
<name>A0A0M3HZ42_ASCLU</name>
<reference evidence="9" key="1">
    <citation type="submission" date="2017-02" db="UniProtKB">
        <authorList>
            <consortium name="WormBaseParasite"/>
        </authorList>
    </citation>
    <scope>IDENTIFICATION</scope>
</reference>
<feature type="transmembrane region" description="Helical" evidence="6">
    <location>
        <begin position="271"/>
        <end position="295"/>
    </location>
</feature>
<dbReference type="PRINTS" id="PR00237">
    <property type="entry name" value="GPCRRHODOPSN"/>
</dbReference>
<dbReference type="GO" id="GO:0008528">
    <property type="term" value="F:G protein-coupled peptide receptor activity"/>
    <property type="evidence" value="ECO:0007669"/>
    <property type="project" value="InterPro"/>
</dbReference>
<feature type="transmembrane region" description="Helical" evidence="6">
    <location>
        <begin position="145"/>
        <end position="164"/>
    </location>
</feature>
<organism evidence="8 9">
    <name type="scientific">Ascaris lumbricoides</name>
    <name type="common">Giant roundworm</name>
    <dbReference type="NCBI Taxonomy" id="6252"/>
    <lineage>
        <taxon>Eukaryota</taxon>
        <taxon>Metazoa</taxon>
        <taxon>Ecdysozoa</taxon>
        <taxon>Nematoda</taxon>
        <taxon>Chromadorea</taxon>
        <taxon>Rhabditida</taxon>
        <taxon>Spirurina</taxon>
        <taxon>Ascaridomorpha</taxon>
        <taxon>Ascaridoidea</taxon>
        <taxon>Ascarididae</taxon>
        <taxon>Ascaris</taxon>
    </lineage>
</organism>
<keyword evidence="2 5" id="KW-0812">Transmembrane</keyword>
<dbReference type="PANTHER" id="PTHR46895">
    <property type="entry name" value="PROTEIN CBG20548-RELATED"/>
    <property type="match status" value="1"/>
</dbReference>
<dbReference type="GO" id="GO:0016020">
    <property type="term" value="C:membrane"/>
    <property type="evidence" value="ECO:0007669"/>
    <property type="project" value="UniProtKB-SubCell"/>
</dbReference>
<dbReference type="CDD" id="cd14978">
    <property type="entry name" value="7tmA_FMRFamide_R-like"/>
    <property type="match status" value="1"/>
</dbReference>
<proteinExistence type="inferred from homology"/>
<keyword evidence="3 6" id="KW-1133">Transmembrane helix</keyword>
<dbReference type="AlphaFoldDB" id="A0A0M3HZ42"/>
<evidence type="ECO:0000259" key="7">
    <source>
        <dbReference type="PROSITE" id="PS50262"/>
    </source>
</evidence>
<dbReference type="Pfam" id="PF10324">
    <property type="entry name" value="7TM_GPCR_Srw"/>
    <property type="match status" value="1"/>
</dbReference>
<keyword evidence="4 6" id="KW-0472">Membrane</keyword>
<dbReference type="PROSITE" id="PS00237">
    <property type="entry name" value="G_PROTEIN_RECEP_F1_1"/>
    <property type="match status" value="1"/>
</dbReference>
<evidence type="ECO:0000313" key="9">
    <source>
        <dbReference type="WBParaSite" id="ALUE_0000889401-mRNA-1"/>
    </source>
</evidence>
<feature type="transmembrane region" description="Helical" evidence="6">
    <location>
        <begin position="209"/>
        <end position="237"/>
    </location>
</feature>
<evidence type="ECO:0000256" key="3">
    <source>
        <dbReference type="ARBA" id="ARBA00022989"/>
    </source>
</evidence>
<feature type="domain" description="G-protein coupled receptors family 1 profile" evidence="7">
    <location>
        <begin position="40"/>
        <end position="330"/>
    </location>
</feature>
<keyword evidence="8" id="KW-1185">Reference proteome</keyword>
<feature type="transmembrane region" description="Helical" evidence="6">
    <location>
        <begin position="60"/>
        <end position="86"/>
    </location>
</feature>